<dbReference type="RefSeq" id="WP_411915331.1">
    <property type="nucleotide sequence ID" value="NZ_BAAFSF010000001.1"/>
</dbReference>
<reference evidence="1 2" key="1">
    <citation type="journal article" date="2025" name="Int. J. Syst. Evol. Microbiol.">
        <title>Desulfovibrio falkowii sp. nov., Porphyromonas miyakawae sp. nov., Mediterraneibacter flintii sp. nov. and Owariibacterium komagatae gen. nov., sp. nov., isolated from human faeces.</title>
        <authorList>
            <person name="Hamaguchi T."/>
            <person name="Ohara M."/>
            <person name="Hisatomi A."/>
            <person name="Sekiguchi K."/>
            <person name="Takeda J.I."/>
            <person name="Ueyama J."/>
            <person name="Ito M."/>
            <person name="Nishiwaki H."/>
            <person name="Ogi T."/>
            <person name="Hirayama M."/>
            <person name="Ohkuma M."/>
            <person name="Sakamoto M."/>
            <person name="Ohno K."/>
        </authorList>
    </citation>
    <scope>NUCLEOTIDE SEQUENCE [LARGE SCALE GENOMIC DNA]</scope>
    <source>
        <strain evidence="1 2">13CB11C</strain>
    </source>
</reference>
<gene>
    <name evidence="1" type="ORF">Tsumi_06290</name>
</gene>
<dbReference type="Proteomes" id="UP001628220">
    <property type="component" value="Unassembled WGS sequence"/>
</dbReference>
<organism evidence="1 2">
    <name type="scientific">Porphyromonas miyakawae</name>
    <dbReference type="NCBI Taxonomy" id="3137470"/>
    <lineage>
        <taxon>Bacteria</taxon>
        <taxon>Pseudomonadati</taxon>
        <taxon>Bacteroidota</taxon>
        <taxon>Bacteroidia</taxon>
        <taxon>Bacteroidales</taxon>
        <taxon>Porphyromonadaceae</taxon>
        <taxon>Porphyromonas</taxon>
    </lineage>
</organism>
<dbReference type="InterPro" id="IPR010994">
    <property type="entry name" value="RuvA_2-like"/>
</dbReference>
<dbReference type="EMBL" id="BAAFSF010000001">
    <property type="protein sequence ID" value="GAB1251525.1"/>
    <property type="molecule type" value="Genomic_DNA"/>
</dbReference>
<accession>A0ABQ0E1C7</accession>
<evidence type="ECO:0000313" key="2">
    <source>
        <dbReference type="Proteomes" id="UP001628220"/>
    </source>
</evidence>
<protein>
    <recommendedName>
        <fullName evidence="3">Helix-hairpin-helix domain-containing protein</fullName>
    </recommendedName>
</protein>
<evidence type="ECO:0008006" key="3">
    <source>
        <dbReference type="Google" id="ProtNLM"/>
    </source>
</evidence>
<comment type="caution">
    <text evidence="1">The sequence shown here is derived from an EMBL/GenBank/DDBJ whole genome shotgun (WGS) entry which is preliminary data.</text>
</comment>
<keyword evidence="2" id="KW-1185">Reference proteome</keyword>
<proteinExistence type="predicted"/>
<dbReference type="SUPFAM" id="SSF47781">
    <property type="entry name" value="RuvA domain 2-like"/>
    <property type="match status" value="1"/>
</dbReference>
<name>A0ABQ0E1C7_9PORP</name>
<sequence>MRIIEDGYVVEDAISDFLDLSGAGKLPTPSTPSYNVNLISIDELREHLGADSIQAAALVSYRHQKGGRIRSVSELKLIPYWDKKTIDRIAPHLSFEYTSDTQQHKVKGEATISLSAPFMSKPSAPIEYLGPSYETQMRIRGQAANVQYGLIADKDRYEPIFSHGTKGFDSYGIHITYISDKGLLRKMIIGDYGLDWGLGLIARNSFMRGIIPYSKTIKRSKGILPILTDNYNAHLRGAAIELGHKEVSLTFSYSRQHLDGAYDQRHNTIIRLRPELPHRTEQDLQLRHKVIEQSYAGRVQWERSTFRIGVNGILINWDGAYLSYMPGYFSHPSFHNKKKHSLVSADSYWISLDGRLSFAAEAALSEGKGFAAVATGRYNAGSRGSLFIAIRHLSADFISRRGNSLTRFTTLGNEQGAFIRYSTPLPYYLTIDSYLDLYRSLHPRHNKEDKTRGLILSSTLTYARNEQGRIYTTYTYRKENDANAYFRVLLGTDWFLSPKWNLRFIGQYKRVGENSKGAMLSAQATYHPSHTLKVNLLGALFSTSDFASRTYLYIPRVRFTKGQMMYYGRGGLVSLSSSLRVKNWNVEGAIGYISTSKSLKGTPSSFEGAVSLSYHY</sequence>
<evidence type="ECO:0000313" key="1">
    <source>
        <dbReference type="EMBL" id="GAB1251525.1"/>
    </source>
</evidence>